<evidence type="ECO:0000313" key="3">
    <source>
        <dbReference type="Proteomes" id="UP001155241"/>
    </source>
</evidence>
<accession>A0A9X2JFH7</accession>
<dbReference type="SUPFAM" id="SSF55729">
    <property type="entry name" value="Acyl-CoA N-acyltransferases (Nat)"/>
    <property type="match status" value="1"/>
</dbReference>
<dbReference type="AlphaFoldDB" id="A0A9X2JFH7"/>
<feature type="domain" description="N-acetyltransferase" evidence="1">
    <location>
        <begin position="10"/>
        <end position="148"/>
    </location>
</feature>
<proteinExistence type="predicted"/>
<dbReference type="InterPro" id="IPR051531">
    <property type="entry name" value="N-acetyltransferase"/>
</dbReference>
<dbReference type="Pfam" id="PF13302">
    <property type="entry name" value="Acetyltransf_3"/>
    <property type="match status" value="1"/>
</dbReference>
<organism evidence="2 3">
    <name type="scientific">Aeoliella straminimaris</name>
    <dbReference type="NCBI Taxonomy" id="2954799"/>
    <lineage>
        <taxon>Bacteria</taxon>
        <taxon>Pseudomonadati</taxon>
        <taxon>Planctomycetota</taxon>
        <taxon>Planctomycetia</taxon>
        <taxon>Pirellulales</taxon>
        <taxon>Lacipirellulaceae</taxon>
        <taxon>Aeoliella</taxon>
    </lineage>
</organism>
<sequence length="180" mass="20547">MLPDRIETQRLILRRPTMADARSIFENYASNPRVTRYLCWPTHRSLADAERFLQMLEESMRRGEQFTWLIEHRAQRKVGGSIGVVLQGNRAALGYCLAEELWGQGNTTEAAQAVVPLVWSLPGVERLEAVCHVEHLRSARVLEKIGLRYIGIDRHHSVLPALGRHRQDMLRYGVSRPAGI</sequence>
<keyword evidence="3" id="KW-1185">Reference proteome</keyword>
<evidence type="ECO:0000259" key="1">
    <source>
        <dbReference type="Pfam" id="PF13302"/>
    </source>
</evidence>
<dbReference type="EMBL" id="JAMXLR010000003">
    <property type="protein sequence ID" value="MCO6042463.1"/>
    <property type="molecule type" value="Genomic_DNA"/>
</dbReference>
<evidence type="ECO:0000313" key="2">
    <source>
        <dbReference type="EMBL" id="MCO6042463.1"/>
    </source>
</evidence>
<name>A0A9X2JFH7_9BACT</name>
<reference evidence="2" key="1">
    <citation type="submission" date="2022-06" db="EMBL/GenBank/DDBJ databases">
        <title>Aeoliella straminimaris, a novel planctomycete from sediments.</title>
        <authorList>
            <person name="Vitorino I.R."/>
            <person name="Lage O.M."/>
        </authorList>
    </citation>
    <scope>NUCLEOTIDE SEQUENCE</scope>
    <source>
        <strain evidence="2">ICT_H6.2</strain>
    </source>
</reference>
<gene>
    <name evidence="2" type="ORF">NG895_00950</name>
</gene>
<dbReference type="RefSeq" id="WP_252850561.1">
    <property type="nucleotide sequence ID" value="NZ_JAMXLR010000003.1"/>
</dbReference>
<dbReference type="PANTHER" id="PTHR43792">
    <property type="entry name" value="GNAT FAMILY, PUTATIVE (AFU_ORTHOLOGUE AFUA_3G00765)-RELATED-RELATED"/>
    <property type="match status" value="1"/>
</dbReference>
<comment type="caution">
    <text evidence="2">The sequence shown here is derived from an EMBL/GenBank/DDBJ whole genome shotgun (WGS) entry which is preliminary data.</text>
</comment>
<dbReference type="InterPro" id="IPR016181">
    <property type="entry name" value="Acyl_CoA_acyltransferase"/>
</dbReference>
<protein>
    <submittedName>
        <fullName evidence="2">GNAT family N-acetyltransferase</fullName>
    </submittedName>
</protein>
<dbReference type="GO" id="GO:0016747">
    <property type="term" value="F:acyltransferase activity, transferring groups other than amino-acyl groups"/>
    <property type="evidence" value="ECO:0007669"/>
    <property type="project" value="InterPro"/>
</dbReference>
<dbReference type="InterPro" id="IPR000182">
    <property type="entry name" value="GNAT_dom"/>
</dbReference>
<dbReference type="Proteomes" id="UP001155241">
    <property type="component" value="Unassembled WGS sequence"/>
</dbReference>
<dbReference type="Gene3D" id="3.40.630.30">
    <property type="match status" value="1"/>
</dbReference>